<protein>
    <submittedName>
        <fullName evidence="2">Uncharacterized protein</fullName>
    </submittedName>
</protein>
<name>A0A7J7X373_RHIFE</name>
<feature type="region of interest" description="Disordered" evidence="1">
    <location>
        <begin position="326"/>
        <end position="360"/>
    </location>
</feature>
<dbReference type="EMBL" id="JACAGC010000009">
    <property type="protein sequence ID" value="KAF6344113.1"/>
    <property type="molecule type" value="Genomic_DNA"/>
</dbReference>
<proteinExistence type="predicted"/>
<sequence>MWQEGQVAAARAWEQRLARASIAHWRSLVQGRWADRQRRRTRVQQAFLAWRVALGQRWEAQQQAEKRVQARAQVALCWTLWVREFRLHRLSRAHAARKLSTRVLEIWAQSAAQGRVQRVTMTQFQQAGPRRLLQTHWAQWRTALLRVWLEPRAEAQNTRSCRPQATGSMLPSPTQHRSLGGQRKWKETSWAQSNRVPPLGLQWPGCANGAQGWPRTGPGEDCRSETSAIKGKGQVETRRKHLRRWPPEALLCRLQVSQQARRLAVTWQRWVDAAGTEELGRTLLRQWHLRRAWRTWRQRVVRLRVVRRLQQPGGWAFEKWHQSLAARGQRRGATSSPRPREQGGHQEPWGQAGSCLNPCV</sequence>
<feature type="region of interest" description="Disordered" evidence="1">
    <location>
        <begin position="214"/>
        <end position="238"/>
    </location>
</feature>
<evidence type="ECO:0000313" key="3">
    <source>
        <dbReference type="Proteomes" id="UP000585614"/>
    </source>
</evidence>
<accession>A0A7J7X373</accession>
<feature type="compositionally biased region" description="Polar residues" evidence="1">
    <location>
        <begin position="158"/>
        <end position="177"/>
    </location>
</feature>
<comment type="caution">
    <text evidence="2">The sequence shown here is derived from an EMBL/GenBank/DDBJ whole genome shotgun (WGS) entry which is preliminary data.</text>
</comment>
<dbReference type="PANTHER" id="PTHR38493:SF1">
    <property type="entry name" value="SFI1 SPINDLE BODY DOMAIN-CONTAINING PROTEIN"/>
    <property type="match status" value="1"/>
</dbReference>
<dbReference type="AlphaFoldDB" id="A0A7J7X373"/>
<dbReference type="PANTHER" id="PTHR38493">
    <property type="entry name" value="CHROMOSOME 1 OPEN READING FRAME 167"/>
    <property type="match status" value="1"/>
</dbReference>
<gene>
    <name evidence="2" type="ORF">mRhiFer1_001785</name>
</gene>
<organism evidence="2 3">
    <name type="scientific">Rhinolophus ferrumequinum</name>
    <name type="common">Greater horseshoe bat</name>
    <dbReference type="NCBI Taxonomy" id="59479"/>
    <lineage>
        <taxon>Eukaryota</taxon>
        <taxon>Metazoa</taxon>
        <taxon>Chordata</taxon>
        <taxon>Craniata</taxon>
        <taxon>Vertebrata</taxon>
        <taxon>Euteleostomi</taxon>
        <taxon>Mammalia</taxon>
        <taxon>Eutheria</taxon>
        <taxon>Laurasiatheria</taxon>
        <taxon>Chiroptera</taxon>
        <taxon>Yinpterochiroptera</taxon>
        <taxon>Rhinolophoidea</taxon>
        <taxon>Rhinolophidae</taxon>
        <taxon>Rhinolophinae</taxon>
        <taxon>Rhinolophus</taxon>
    </lineage>
</organism>
<reference evidence="2 3" key="1">
    <citation type="journal article" date="2020" name="Nature">
        <title>Six reference-quality genomes reveal evolution of bat adaptations.</title>
        <authorList>
            <person name="Jebb D."/>
            <person name="Huang Z."/>
            <person name="Pippel M."/>
            <person name="Hughes G.M."/>
            <person name="Lavrichenko K."/>
            <person name="Devanna P."/>
            <person name="Winkler S."/>
            <person name="Jermiin L.S."/>
            <person name="Skirmuntt E.C."/>
            <person name="Katzourakis A."/>
            <person name="Burkitt-Gray L."/>
            <person name="Ray D.A."/>
            <person name="Sullivan K.A.M."/>
            <person name="Roscito J.G."/>
            <person name="Kirilenko B.M."/>
            <person name="Davalos L.M."/>
            <person name="Corthals A.P."/>
            <person name="Power M.L."/>
            <person name="Jones G."/>
            <person name="Ransome R.D."/>
            <person name="Dechmann D.K.N."/>
            <person name="Locatelli A.G."/>
            <person name="Puechmaille S.J."/>
            <person name="Fedrigo O."/>
            <person name="Jarvis E.D."/>
            <person name="Hiller M."/>
            <person name="Vernes S.C."/>
            <person name="Myers E.W."/>
            <person name="Teeling E.C."/>
        </authorList>
    </citation>
    <scope>NUCLEOTIDE SEQUENCE [LARGE SCALE GENOMIC DNA]</scope>
    <source>
        <strain evidence="2">MRhiFer1</strain>
        <tissue evidence="2">Lung</tissue>
    </source>
</reference>
<feature type="region of interest" description="Disordered" evidence="1">
    <location>
        <begin position="158"/>
        <end position="190"/>
    </location>
</feature>
<evidence type="ECO:0000313" key="2">
    <source>
        <dbReference type="EMBL" id="KAF6344113.1"/>
    </source>
</evidence>
<dbReference type="Pfam" id="PF15736">
    <property type="entry name" value="DUF4684"/>
    <property type="match status" value="1"/>
</dbReference>
<evidence type="ECO:0000256" key="1">
    <source>
        <dbReference type="SAM" id="MobiDB-lite"/>
    </source>
</evidence>
<dbReference type="Proteomes" id="UP000585614">
    <property type="component" value="Unassembled WGS sequence"/>
</dbReference>
<dbReference type="InterPro" id="IPR031473">
    <property type="entry name" value="DUF4684"/>
</dbReference>